<proteinExistence type="predicted"/>
<name>A0A2M8P2F1_9CHLR</name>
<dbReference type="Proteomes" id="UP000228921">
    <property type="component" value="Unassembled WGS sequence"/>
</dbReference>
<protein>
    <submittedName>
        <fullName evidence="1">Uncharacterized protein</fullName>
    </submittedName>
</protein>
<accession>A0A2M8P2F1</accession>
<organism evidence="1 2">
    <name type="scientific">Candidatus Thermofonsia Clade 1 bacterium</name>
    <dbReference type="NCBI Taxonomy" id="2364210"/>
    <lineage>
        <taxon>Bacteria</taxon>
        <taxon>Bacillati</taxon>
        <taxon>Chloroflexota</taxon>
        <taxon>Candidatus Thermofontia</taxon>
        <taxon>Candidatus Thermofonsia Clade 1</taxon>
    </lineage>
</organism>
<evidence type="ECO:0000313" key="1">
    <source>
        <dbReference type="EMBL" id="PJF31730.1"/>
    </source>
</evidence>
<dbReference type="AlphaFoldDB" id="A0A2M8P2F1"/>
<sequence length="149" mass="16371">MQAIFFSADRLEAAERGIPRYGLAALIHLLQPNGAQLNYIALVYADEDSAQAAAAALPERVERQEVTSESITDISQPFLESLAERRGNVAPIRIVNSESRCVLFLPFESPAPQDVLQAVQTERPAPLLVFRLLYDALFSGDLGFLAVTR</sequence>
<reference evidence="1 2" key="1">
    <citation type="submission" date="2017-11" db="EMBL/GenBank/DDBJ databases">
        <title>Evolution of Phototrophy in the Chloroflexi Phylum Driven by Horizontal Gene Transfer.</title>
        <authorList>
            <person name="Ward L.M."/>
            <person name="Hemp J."/>
            <person name="Shih P.M."/>
            <person name="Mcglynn S.E."/>
            <person name="Fischer W."/>
        </authorList>
    </citation>
    <scope>NUCLEOTIDE SEQUENCE [LARGE SCALE GENOMIC DNA]</scope>
    <source>
        <strain evidence="1">CP2_2F</strain>
    </source>
</reference>
<comment type="caution">
    <text evidence="1">The sequence shown here is derived from an EMBL/GenBank/DDBJ whole genome shotgun (WGS) entry which is preliminary data.</text>
</comment>
<dbReference type="EMBL" id="PGTK01000002">
    <property type="protein sequence ID" value="PJF31730.1"/>
    <property type="molecule type" value="Genomic_DNA"/>
</dbReference>
<evidence type="ECO:0000313" key="2">
    <source>
        <dbReference type="Proteomes" id="UP000228921"/>
    </source>
</evidence>
<gene>
    <name evidence="1" type="ORF">CUN51_01965</name>
</gene>